<proteinExistence type="predicted"/>
<feature type="transmembrane region" description="Helical" evidence="1">
    <location>
        <begin position="241"/>
        <end position="260"/>
    </location>
</feature>
<feature type="transmembrane region" description="Helical" evidence="1">
    <location>
        <begin position="121"/>
        <end position="143"/>
    </location>
</feature>
<evidence type="ECO:0000313" key="2">
    <source>
        <dbReference type="EMBL" id="GMH79731.1"/>
    </source>
</evidence>
<feature type="transmembrane region" description="Helical" evidence="1">
    <location>
        <begin position="188"/>
        <end position="207"/>
    </location>
</feature>
<organism evidence="2 3">
    <name type="scientific">Triparma laevis f. inornata</name>
    <dbReference type="NCBI Taxonomy" id="1714386"/>
    <lineage>
        <taxon>Eukaryota</taxon>
        <taxon>Sar</taxon>
        <taxon>Stramenopiles</taxon>
        <taxon>Ochrophyta</taxon>
        <taxon>Bolidophyceae</taxon>
        <taxon>Parmales</taxon>
        <taxon>Triparmaceae</taxon>
        <taxon>Triparma</taxon>
    </lineage>
</organism>
<accession>A0A9W7AVE5</accession>
<feature type="transmembrane region" description="Helical" evidence="1">
    <location>
        <begin position="266"/>
        <end position="288"/>
    </location>
</feature>
<feature type="transmembrane region" description="Helical" evidence="1">
    <location>
        <begin position="163"/>
        <end position="182"/>
    </location>
</feature>
<evidence type="ECO:0000256" key="1">
    <source>
        <dbReference type="SAM" id="Phobius"/>
    </source>
</evidence>
<dbReference type="AlphaFoldDB" id="A0A9W7AVE5"/>
<sequence length="337" mass="37127">MYHCFYDKLPWHTNNATGEIIGEFDDPLGEDGGECETLTASGFFFMIWAYALVLWQVVNFVLYLYTIWGFWKSGQLKNNASCQTLFHGLWFCLCYIATQLGYAFTLSMLDTTMIFHGTLLGYLFSLSIMGFGVVALNIAVAWIEVVEKSQKKGQAGNTAKYRYGIFGILGFYFVAMFIVFIILGNTTLAGVVVMLALITKAIVFSFAGKKLGKMLEGGGGAKGAEGEKKEMTMEIMVKRTSIRIAWVSAGTLFLVVGFLMTTNKAVWISTICLQCSMTIVCWINRTILQFIRFGGRRAMLKAAGLKPIFSVEGAARGKLDTAKSTTMSSSSSVAPEP</sequence>
<dbReference type="EMBL" id="BLQM01000270">
    <property type="protein sequence ID" value="GMH79731.1"/>
    <property type="molecule type" value="Genomic_DNA"/>
</dbReference>
<keyword evidence="1" id="KW-0812">Transmembrane</keyword>
<gene>
    <name evidence="2" type="ORF">TL16_g08247</name>
</gene>
<comment type="caution">
    <text evidence="2">The sequence shown here is derived from an EMBL/GenBank/DDBJ whole genome shotgun (WGS) entry which is preliminary data.</text>
</comment>
<dbReference type="Proteomes" id="UP001162640">
    <property type="component" value="Unassembled WGS sequence"/>
</dbReference>
<feature type="transmembrane region" description="Helical" evidence="1">
    <location>
        <begin position="47"/>
        <end position="68"/>
    </location>
</feature>
<reference evidence="3" key="1">
    <citation type="journal article" date="2023" name="Commun. Biol.">
        <title>Genome analysis of Parmales, the sister group of diatoms, reveals the evolutionary specialization of diatoms from phago-mixotrophs to photoautotrophs.</title>
        <authorList>
            <person name="Ban H."/>
            <person name="Sato S."/>
            <person name="Yoshikawa S."/>
            <person name="Yamada K."/>
            <person name="Nakamura Y."/>
            <person name="Ichinomiya M."/>
            <person name="Sato N."/>
            <person name="Blanc-Mathieu R."/>
            <person name="Endo H."/>
            <person name="Kuwata A."/>
            <person name="Ogata H."/>
        </authorList>
    </citation>
    <scope>NUCLEOTIDE SEQUENCE [LARGE SCALE GENOMIC DNA]</scope>
</reference>
<name>A0A9W7AVE5_9STRA</name>
<keyword evidence="1" id="KW-0472">Membrane</keyword>
<feature type="transmembrane region" description="Helical" evidence="1">
    <location>
        <begin position="89"/>
        <end position="109"/>
    </location>
</feature>
<keyword evidence="1" id="KW-1133">Transmembrane helix</keyword>
<evidence type="ECO:0000313" key="3">
    <source>
        <dbReference type="Proteomes" id="UP001162640"/>
    </source>
</evidence>
<protein>
    <submittedName>
        <fullName evidence="2">Uncharacterized protein</fullName>
    </submittedName>
</protein>